<evidence type="ECO:0000256" key="1">
    <source>
        <dbReference type="ARBA" id="ARBA00023125"/>
    </source>
</evidence>
<dbReference type="GO" id="GO:0003677">
    <property type="term" value="F:DNA binding"/>
    <property type="evidence" value="ECO:0007669"/>
    <property type="project" value="UniProtKB-KW"/>
</dbReference>
<gene>
    <name evidence="3" type="ORF">ALO40_04894</name>
</gene>
<evidence type="ECO:0000313" key="3">
    <source>
        <dbReference type="EMBL" id="KPZ15043.1"/>
    </source>
</evidence>
<comment type="caution">
    <text evidence="3">The sequence shown here is derived from an EMBL/GenBank/DDBJ whole genome shotgun (WGS) entry which is preliminary data.</text>
</comment>
<keyword evidence="1" id="KW-0238">DNA-binding</keyword>
<dbReference type="Pfam" id="PF01381">
    <property type="entry name" value="HTH_3"/>
    <property type="match status" value="1"/>
</dbReference>
<protein>
    <submittedName>
        <fullName evidence="3">Transcriptional regulator, PbsX family</fullName>
    </submittedName>
</protein>
<accession>A0A0Q0GN49</accession>
<organism evidence="3 4">
    <name type="scientific">Pseudomonas syringae pv. viburni</name>
    <dbReference type="NCBI Taxonomy" id="251703"/>
    <lineage>
        <taxon>Bacteria</taxon>
        <taxon>Pseudomonadati</taxon>
        <taxon>Pseudomonadota</taxon>
        <taxon>Gammaproteobacteria</taxon>
        <taxon>Pseudomonadales</taxon>
        <taxon>Pseudomonadaceae</taxon>
        <taxon>Pseudomonas</taxon>
    </lineage>
</organism>
<reference evidence="3 4" key="1">
    <citation type="submission" date="2015-09" db="EMBL/GenBank/DDBJ databases">
        <title>Genome announcement of multiple Pseudomonas syringae strains.</title>
        <authorList>
            <person name="Thakur S."/>
            <person name="Wang P.W."/>
            <person name="Gong Y."/>
            <person name="Weir B.S."/>
            <person name="Guttman D.S."/>
        </authorList>
    </citation>
    <scope>NUCLEOTIDE SEQUENCE [LARGE SCALE GENOMIC DNA]</scope>
    <source>
        <strain evidence="3 4">ICMP3963</strain>
    </source>
</reference>
<dbReference type="AlphaFoldDB" id="A0A0Q0GN49"/>
<dbReference type="GO" id="GO:0005829">
    <property type="term" value="C:cytosol"/>
    <property type="evidence" value="ECO:0007669"/>
    <property type="project" value="TreeGrafter"/>
</dbReference>
<dbReference type="CDD" id="cd00093">
    <property type="entry name" value="HTH_XRE"/>
    <property type="match status" value="1"/>
</dbReference>
<dbReference type="PANTHER" id="PTHR46797:SF1">
    <property type="entry name" value="METHYLPHOSPHONATE SYNTHASE"/>
    <property type="match status" value="1"/>
</dbReference>
<dbReference type="Gene3D" id="1.10.260.40">
    <property type="entry name" value="lambda repressor-like DNA-binding domains"/>
    <property type="match status" value="1"/>
</dbReference>
<evidence type="ECO:0000259" key="2">
    <source>
        <dbReference type="PROSITE" id="PS50943"/>
    </source>
</evidence>
<dbReference type="SUPFAM" id="SSF47413">
    <property type="entry name" value="lambda repressor-like DNA-binding domains"/>
    <property type="match status" value="1"/>
</dbReference>
<dbReference type="InterPro" id="IPR010982">
    <property type="entry name" value="Lambda_DNA-bd_dom_sf"/>
</dbReference>
<dbReference type="PATRIC" id="fig|251703.9.peg.1333"/>
<sequence>MGQGWPTGDGFLDNKIEQAEEKVNKKLSIRWSAFFSVGQSRETMGFYEQKMDTLRSFVGAKIKALRKLSGMSQAALAEKIGCDAPLVGCYERGIHLPGVEQVIRIATVFDVAPGELLPGGQDILRTRLISLRQEIADKAIEVDSPESLEEILAFMNKYTTYNKSKEKS</sequence>
<dbReference type="InterPro" id="IPR001387">
    <property type="entry name" value="Cro/C1-type_HTH"/>
</dbReference>
<name>A0A0Q0GN49_9PSED</name>
<dbReference type="GO" id="GO:0003700">
    <property type="term" value="F:DNA-binding transcription factor activity"/>
    <property type="evidence" value="ECO:0007669"/>
    <property type="project" value="TreeGrafter"/>
</dbReference>
<dbReference type="Proteomes" id="UP000050317">
    <property type="component" value="Unassembled WGS sequence"/>
</dbReference>
<dbReference type="PANTHER" id="PTHR46797">
    <property type="entry name" value="HTH-TYPE TRANSCRIPTIONAL REGULATOR"/>
    <property type="match status" value="1"/>
</dbReference>
<proteinExistence type="predicted"/>
<dbReference type="SMART" id="SM00530">
    <property type="entry name" value="HTH_XRE"/>
    <property type="match status" value="1"/>
</dbReference>
<dbReference type="InterPro" id="IPR050807">
    <property type="entry name" value="TransReg_Diox_bact_type"/>
</dbReference>
<evidence type="ECO:0000313" key="4">
    <source>
        <dbReference type="Proteomes" id="UP000050317"/>
    </source>
</evidence>
<dbReference type="EMBL" id="LJRR01000239">
    <property type="protein sequence ID" value="KPZ15043.1"/>
    <property type="molecule type" value="Genomic_DNA"/>
</dbReference>
<dbReference type="PROSITE" id="PS50943">
    <property type="entry name" value="HTH_CROC1"/>
    <property type="match status" value="1"/>
</dbReference>
<feature type="domain" description="HTH cro/C1-type" evidence="2">
    <location>
        <begin position="62"/>
        <end position="116"/>
    </location>
</feature>